<name>A0A226BZ58_9FIRM</name>
<dbReference type="AlphaFoldDB" id="A0A226BZ58"/>
<dbReference type="PANTHER" id="PTHR43022:SF1">
    <property type="entry name" value="PROTEIN SMF"/>
    <property type="match status" value="1"/>
</dbReference>
<dbReference type="InterPro" id="IPR010994">
    <property type="entry name" value="RuvA_2-like"/>
</dbReference>
<gene>
    <name evidence="3" type="primary">dprA</name>
    <name evidence="3" type="ORF">CDO51_03935</name>
</gene>
<dbReference type="InterPro" id="IPR003488">
    <property type="entry name" value="DprA"/>
</dbReference>
<evidence type="ECO:0000256" key="1">
    <source>
        <dbReference type="ARBA" id="ARBA00006525"/>
    </source>
</evidence>
<evidence type="ECO:0000259" key="2">
    <source>
        <dbReference type="Pfam" id="PF02481"/>
    </source>
</evidence>
<keyword evidence="4" id="KW-1185">Reference proteome</keyword>
<dbReference type="EMBL" id="NIQC01000006">
    <property type="protein sequence ID" value="OWZ84215.1"/>
    <property type="molecule type" value="Genomic_DNA"/>
</dbReference>
<comment type="caution">
    <text evidence="3">The sequence shown here is derived from an EMBL/GenBank/DDBJ whole genome shotgun (WGS) entry which is preliminary data.</text>
</comment>
<dbReference type="SUPFAM" id="SSF47781">
    <property type="entry name" value="RuvA domain 2-like"/>
    <property type="match status" value="1"/>
</dbReference>
<evidence type="ECO:0000313" key="3">
    <source>
        <dbReference type="EMBL" id="OWZ84215.1"/>
    </source>
</evidence>
<sequence>MGLTLIPGLGAKGITKLIDHFGDAKKVWEADYLDLKSVGIRKDVVEKIIINKNKINLELEVEKVLKYNLNVLTYNNFPKLLQEIHNPPLLLYTKGNLELLQGFKLAVVGTRKITGYGIGVLNKIIPSLVGANVVIVSGLARGTDGKAHKLCLENEGKTIAVLGSSIDIIYPKEHNDLANNIQEKGLLISEFPPGTRPKKHHFPLRNRIISGLSKGVVVIEAPKKSGAIITAQLALEDNRDVFSVPGNITNPYSEGCNMLISEGAKLVTCTEDILNEY</sequence>
<feature type="domain" description="Smf/DprA SLOG" evidence="2">
    <location>
        <begin position="73"/>
        <end position="276"/>
    </location>
</feature>
<dbReference type="Gene3D" id="3.40.50.450">
    <property type="match status" value="1"/>
</dbReference>
<comment type="similarity">
    <text evidence="1">Belongs to the DprA/Smf family.</text>
</comment>
<dbReference type="PANTHER" id="PTHR43022">
    <property type="entry name" value="PROTEIN SMF"/>
    <property type="match status" value="1"/>
</dbReference>
<reference evidence="3 4" key="1">
    <citation type="submission" date="2017-06" db="EMBL/GenBank/DDBJ databases">
        <title>Draft Genome Sequence of Natranaerobius trueperi halophilic, alkalithermophilic bacteria from soda lakes.</title>
        <authorList>
            <person name="Zhao B."/>
        </authorList>
    </citation>
    <scope>NUCLEOTIDE SEQUENCE [LARGE SCALE GENOMIC DNA]</scope>
    <source>
        <strain evidence="3 4">DSM 18760</strain>
    </source>
</reference>
<proteinExistence type="inferred from homology"/>
<dbReference type="Pfam" id="PF02481">
    <property type="entry name" value="DNA_processg_A"/>
    <property type="match status" value="1"/>
</dbReference>
<protein>
    <submittedName>
        <fullName evidence="3">DNA-protecting protein DprA</fullName>
    </submittedName>
</protein>
<accession>A0A226BZ58</accession>
<dbReference type="Proteomes" id="UP000214588">
    <property type="component" value="Unassembled WGS sequence"/>
</dbReference>
<dbReference type="GO" id="GO:0009294">
    <property type="term" value="P:DNA-mediated transformation"/>
    <property type="evidence" value="ECO:0007669"/>
    <property type="project" value="InterPro"/>
</dbReference>
<dbReference type="RefSeq" id="WP_089023000.1">
    <property type="nucleotide sequence ID" value="NZ_NIQC01000006.1"/>
</dbReference>
<dbReference type="NCBIfam" id="TIGR00732">
    <property type="entry name" value="dprA"/>
    <property type="match status" value="1"/>
</dbReference>
<dbReference type="SUPFAM" id="SSF102405">
    <property type="entry name" value="MCP/YpsA-like"/>
    <property type="match status" value="1"/>
</dbReference>
<dbReference type="InterPro" id="IPR057666">
    <property type="entry name" value="DrpA_SLOG"/>
</dbReference>
<evidence type="ECO:0000313" key="4">
    <source>
        <dbReference type="Proteomes" id="UP000214588"/>
    </source>
</evidence>
<organism evidence="3 4">
    <name type="scientific">Natranaerobius trueperi</name>
    <dbReference type="NCBI Taxonomy" id="759412"/>
    <lineage>
        <taxon>Bacteria</taxon>
        <taxon>Bacillati</taxon>
        <taxon>Bacillota</taxon>
        <taxon>Clostridia</taxon>
        <taxon>Natranaerobiales</taxon>
        <taxon>Natranaerobiaceae</taxon>
        <taxon>Natranaerobius</taxon>
    </lineage>
</organism>
<dbReference type="OrthoDB" id="9785707at2"/>